<evidence type="ECO:0000256" key="1">
    <source>
        <dbReference type="SAM" id="MobiDB-lite"/>
    </source>
</evidence>
<keyword evidence="3" id="KW-1185">Reference proteome</keyword>
<feature type="compositionally biased region" description="Acidic residues" evidence="1">
    <location>
        <begin position="46"/>
        <end position="60"/>
    </location>
</feature>
<reference evidence="2" key="2">
    <citation type="submission" date="2019-01" db="UniProtKB">
        <authorList>
            <consortium name="EnsemblPlants"/>
        </authorList>
    </citation>
    <scope>IDENTIFICATION</scope>
    <source>
        <strain evidence="2">cv. Heinz 1706</strain>
    </source>
</reference>
<feature type="region of interest" description="Disordered" evidence="1">
    <location>
        <begin position="1"/>
        <end position="60"/>
    </location>
</feature>
<feature type="compositionally biased region" description="Basic and acidic residues" evidence="1">
    <location>
        <begin position="1"/>
        <end position="16"/>
    </location>
</feature>
<accession>A0A3Q7IVQ8</accession>
<sequence>MEKLQGQQREDDDKSFDAFTSVMGKEHPGSLRLYGRGVTKTSGEDNQVEEDESSSDEDLT</sequence>
<dbReference type="Proteomes" id="UP000004994">
    <property type="component" value="Chromosome 11"/>
</dbReference>
<protein>
    <submittedName>
        <fullName evidence="2">Uncharacterized protein</fullName>
    </submittedName>
</protein>
<dbReference type="Gramene" id="Solyc11g042887.1.1">
    <property type="protein sequence ID" value="Solyc11g042887.1.1"/>
    <property type="gene ID" value="Solyc11g042887.1"/>
</dbReference>
<dbReference type="InParanoid" id="A0A3Q7IVQ8"/>
<organism evidence="2">
    <name type="scientific">Solanum lycopersicum</name>
    <name type="common">Tomato</name>
    <name type="synonym">Lycopersicon esculentum</name>
    <dbReference type="NCBI Taxonomy" id="4081"/>
    <lineage>
        <taxon>Eukaryota</taxon>
        <taxon>Viridiplantae</taxon>
        <taxon>Streptophyta</taxon>
        <taxon>Embryophyta</taxon>
        <taxon>Tracheophyta</taxon>
        <taxon>Spermatophyta</taxon>
        <taxon>Magnoliopsida</taxon>
        <taxon>eudicotyledons</taxon>
        <taxon>Gunneridae</taxon>
        <taxon>Pentapetalae</taxon>
        <taxon>asterids</taxon>
        <taxon>lamiids</taxon>
        <taxon>Solanales</taxon>
        <taxon>Solanaceae</taxon>
        <taxon>Solanoideae</taxon>
        <taxon>Solaneae</taxon>
        <taxon>Solanum</taxon>
        <taxon>Solanum subgen. Lycopersicon</taxon>
    </lineage>
</organism>
<evidence type="ECO:0000313" key="2">
    <source>
        <dbReference type="EnsemblPlants" id="Solyc11g042887.1.1"/>
    </source>
</evidence>
<evidence type="ECO:0000313" key="3">
    <source>
        <dbReference type="Proteomes" id="UP000004994"/>
    </source>
</evidence>
<reference evidence="2" key="1">
    <citation type="journal article" date="2012" name="Nature">
        <title>The tomato genome sequence provides insights into fleshy fruit evolution.</title>
        <authorList>
            <consortium name="Tomato Genome Consortium"/>
        </authorList>
    </citation>
    <scope>NUCLEOTIDE SEQUENCE [LARGE SCALE GENOMIC DNA]</scope>
    <source>
        <strain evidence="2">cv. Heinz 1706</strain>
    </source>
</reference>
<name>A0A3Q7IVQ8_SOLLC</name>
<proteinExistence type="predicted"/>
<dbReference type="AlphaFoldDB" id="A0A3Q7IVQ8"/>
<dbReference type="EnsemblPlants" id="Solyc11g042887.1.1">
    <property type="protein sequence ID" value="Solyc11g042887.1.1"/>
    <property type="gene ID" value="Solyc11g042887.1"/>
</dbReference>